<keyword evidence="2" id="KW-1133">Transmembrane helix</keyword>
<protein>
    <submittedName>
        <fullName evidence="3">Uncharacterized protein</fullName>
    </submittedName>
</protein>
<proteinExistence type="predicted"/>
<keyword evidence="2" id="KW-0472">Membrane</keyword>
<evidence type="ECO:0000313" key="3">
    <source>
        <dbReference type="EMBL" id="KAI7726664.1"/>
    </source>
</evidence>
<gene>
    <name evidence="3" type="ORF">M8C21_029974</name>
</gene>
<comment type="caution">
    <text evidence="3">The sequence shown here is derived from an EMBL/GenBank/DDBJ whole genome shotgun (WGS) entry which is preliminary data.</text>
</comment>
<organism evidence="3 4">
    <name type="scientific">Ambrosia artemisiifolia</name>
    <name type="common">Common ragweed</name>
    <dbReference type="NCBI Taxonomy" id="4212"/>
    <lineage>
        <taxon>Eukaryota</taxon>
        <taxon>Viridiplantae</taxon>
        <taxon>Streptophyta</taxon>
        <taxon>Embryophyta</taxon>
        <taxon>Tracheophyta</taxon>
        <taxon>Spermatophyta</taxon>
        <taxon>Magnoliopsida</taxon>
        <taxon>eudicotyledons</taxon>
        <taxon>Gunneridae</taxon>
        <taxon>Pentapetalae</taxon>
        <taxon>asterids</taxon>
        <taxon>campanulids</taxon>
        <taxon>Asterales</taxon>
        <taxon>Asteraceae</taxon>
        <taxon>Asteroideae</taxon>
        <taxon>Heliantheae alliance</taxon>
        <taxon>Heliantheae</taxon>
        <taxon>Ambrosia</taxon>
    </lineage>
</organism>
<sequence length="108" mass="11768">KELDRGSDGNGVAGTGDSLSHGDCTGDGGSMMIMLFQFMCNLSIIFIKPKKLLSRAQAVVVIEAEYGKTYVQDVTEVEEGFESNYHFCKRISVSPSSEFHKTVANVVL</sequence>
<keyword evidence="4" id="KW-1185">Reference proteome</keyword>
<evidence type="ECO:0000313" key="4">
    <source>
        <dbReference type="Proteomes" id="UP001206925"/>
    </source>
</evidence>
<name>A0AAD5BR36_AMBAR</name>
<feature type="non-terminal residue" evidence="3">
    <location>
        <position position="1"/>
    </location>
</feature>
<evidence type="ECO:0000256" key="1">
    <source>
        <dbReference type="SAM" id="MobiDB-lite"/>
    </source>
</evidence>
<evidence type="ECO:0000256" key="2">
    <source>
        <dbReference type="SAM" id="Phobius"/>
    </source>
</evidence>
<dbReference type="AlphaFoldDB" id="A0AAD5BR36"/>
<accession>A0AAD5BR36</accession>
<keyword evidence="2" id="KW-0812">Transmembrane</keyword>
<dbReference type="Proteomes" id="UP001206925">
    <property type="component" value="Unassembled WGS sequence"/>
</dbReference>
<feature type="transmembrane region" description="Helical" evidence="2">
    <location>
        <begin position="28"/>
        <end position="47"/>
    </location>
</feature>
<dbReference type="EMBL" id="JAMZMK010011611">
    <property type="protein sequence ID" value="KAI7726664.1"/>
    <property type="molecule type" value="Genomic_DNA"/>
</dbReference>
<reference evidence="3" key="1">
    <citation type="submission" date="2022-06" db="EMBL/GenBank/DDBJ databases">
        <title>Uncovering the hologenomic basis of an extraordinary plant invasion.</title>
        <authorList>
            <person name="Bieker V.C."/>
            <person name="Martin M.D."/>
            <person name="Gilbert T."/>
            <person name="Hodgins K."/>
            <person name="Battlay P."/>
            <person name="Petersen B."/>
            <person name="Wilson J."/>
        </authorList>
    </citation>
    <scope>NUCLEOTIDE SEQUENCE</scope>
    <source>
        <strain evidence="3">AA19_3_7</strain>
        <tissue evidence="3">Leaf</tissue>
    </source>
</reference>
<feature type="region of interest" description="Disordered" evidence="1">
    <location>
        <begin position="1"/>
        <end position="22"/>
    </location>
</feature>